<dbReference type="PANTHER" id="PTHR46423:SF1">
    <property type="entry name" value="RNA POLYMERASE II-ASSOCIATED PROTEIN 3"/>
    <property type="match status" value="1"/>
</dbReference>
<dbReference type="AlphaFoldDB" id="A0A6N6VJ12"/>
<evidence type="ECO:0000256" key="2">
    <source>
        <dbReference type="PROSITE-ProRule" id="PRU00339"/>
    </source>
</evidence>
<dbReference type="InterPro" id="IPR019734">
    <property type="entry name" value="TPR_rpt"/>
</dbReference>
<dbReference type="EMBL" id="WESC01000006">
    <property type="protein sequence ID" value="KAB7740452.1"/>
    <property type="molecule type" value="Genomic_DNA"/>
</dbReference>
<dbReference type="Gene3D" id="1.25.40.10">
    <property type="entry name" value="Tetratricopeptide repeat domain"/>
    <property type="match status" value="2"/>
</dbReference>
<evidence type="ECO:0000256" key="1">
    <source>
        <dbReference type="ARBA" id="ARBA00022803"/>
    </source>
</evidence>
<feature type="chain" id="PRO_5026963510" evidence="3">
    <location>
        <begin position="22"/>
        <end position="187"/>
    </location>
</feature>
<feature type="repeat" description="TPR" evidence="2">
    <location>
        <begin position="129"/>
        <end position="162"/>
    </location>
</feature>
<dbReference type="GO" id="GO:0101031">
    <property type="term" value="C:protein folding chaperone complex"/>
    <property type="evidence" value="ECO:0007669"/>
    <property type="project" value="TreeGrafter"/>
</dbReference>
<dbReference type="Pfam" id="PF00515">
    <property type="entry name" value="TPR_1"/>
    <property type="match status" value="1"/>
</dbReference>
<keyword evidence="5" id="KW-1185">Reference proteome</keyword>
<dbReference type="RefSeq" id="WP_152215817.1">
    <property type="nucleotide sequence ID" value="NZ_JBAQYD010000167.1"/>
</dbReference>
<evidence type="ECO:0000256" key="3">
    <source>
        <dbReference type="SAM" id="SignalP"/>
    </source>
</evidence>
<accession>A0A6N6VJ12</accession>
<gene>
    <name evidence="4" type="ORF">F2P47_07950</name>
</gene>
<keyword evidence="3" id="KW-0732">Signal</keyword>
<dbReference type="InterPro" id="IPR011990">
    <property type="entry name" value="TPR-like_helical_dom_sf"/>
</dbReference>
<protein>
    <submittedName>
        <fullName evidence="4">Tetratricopeptide repeat protein</fullName>
    </submittedName>
</protein>
<keyword evidence="1 2" id="KW-0802">TPR repeat</keyword>
<evidence type="ECO:0000313" key="5">
    <source>
        <dbReference type="Proteomes" id="UP000468901"/>
    </source>
</evidence>
<dbReference type="SUPFAM" id="SSF48452">
    <property type="entry name" value="TPR-like"/>
    <property type="match status" value="1"/>
</dbReference>
<proteinExistence type="predicted"/>
<dbReference type="SMART" id="SM00028">
    <property type="entry name" value="TPR"/>
    <property type="match status" value="3"/>
</dbReference>
<feature type="repeat" description="TPR" evidence="2">
    <location>
        <begin position="61"/>
        <end position="94"/>
    </location>
</feature>
<dbReference type="Pfam" id="PF13181">
    <property type="entry name" value="TPR_8"/>
    <property type="match status" value="1"/>
</dbReference>
<name>A0A6N6VJ12_9HYPH</name>
<comment type="caution">
    <text evidence="4">The sequence shown here is derived from an EMBL/GenBank/DDBJ whole genome shotgun (WGS) entry which is preliminary data.</text>
</comment>
<dbReference type="PANTHER" id="PTHR46423">
    <property type="entry name" value="RNA POLYMERASE II-ASSOCIATED PROTEIN 3"/>
    <property type="match status" value="1"/>
</dbReference>
<organism evidence="4 5">
    <name type="scientific">Parvibaculum sedimenti</name>
    <dbReference type="NCBI Taxonomy" id="2608632"/>
    <lineage>
        <taxon>Bacteria</taxon>
        <taxon>Pseudomonadati</taxon>
        <taxon>Pseudomonadota</taxon>
        <taxon>Alphaproteobacteria</taxon>
        <taxon>Hyphomicrobiales</taxon>
        <taxon>Parvibaculaceae</taxon>
        <taxon>Parvibaculum</taxon>
    </lineage>
</organism>
<dbReference type="PROSITE" id="PS50005">
    <property type="entry name" value="TPR"/>
    <property type="match status" value="2"/>
</dbReference>
<feature type="signal peptide" evidence="3">
    <location>
        <begin position="1"/>
        <end position="21"/>
    </location>
</feature>
<sequence>MRRFVLAGFLVVGLFPGAALADAIGDNTLCYEQFRSGNDKSAISYCTKAIESGQLAKEDLVAALINRGVAYRNLGDSKRSIVDYTEALKYAPNDGMIYANRSNALRDLGENKRALEDGDKAVKLDKYRAASFFVRGAAYEALNEYDPARRDYMQALTLEPGNRDYQDHVFALDAKRARKAQQGGGAK</sequence>
<evidence type="ECO:0000313" key="4">
    <source>
        <dbReference type="EMBL" id="KAB7740452.1"/>
    </source>
</evidence>
<dbReference type="InterPro" id="IPR051966">
    <property type="entry name" value="RPAP3"/>
</dbReference>
<dbReference type="Proteomes" id="UP000468901">
    <property type="component" value="Unassembled WGS sequence"/>
</dbReference>
<reference evidence="4 5" key="1">
    <citation type="submission" date="2019-09" db="EMBL/GenBank/DDBJ databases">
        <title>Parvibaculum sedimenti sp. nov., isolated from sediment.</title>
        <authorList>
            <person name="Wang Y."/>
        </authorList>
    </citation>
    <scope>NUCLEOTIDE SEQUENCE [LARGE SCALE GENOMIC DNA]</scope>
    <source>
        <strain evidence="4 5">HXT-9</strain>
    </source>
</reference>